<comment type="cofactor">
    <cofactor evidence="9">
        <name>heme</name>
        <dbReference type="ChEBI" id="CHEBI:30413"/>
    </cofactor>
    <text evidence="9">The heme is bound between the two transmembrane subunits.</text>
</comment>
<keyword evidence="3 9" id="KW-0349">Heme</keyword>
<comment type="similarity">
    <text evidence="2">Belongs to the cytochrome b560 family.</text>
</comment>
<dbReference type="OrthoDB" id="276905at2"/>
<accession>A0A2Z3JGZ1</accession>
<feature type="transmembrane region" description="Helical" evidence="10">
    <location>
        <begin position="12"/>
        <end position="37"/>
    </location>
</feature>
<feature type="transmembrane region" description="Helical" evidence="10">
    <location>
        <begin position="49"/>
        <end position="70"/>
    </location>
</feature>
<dbReference type="CDD" id="cd03501">
    <property type="entry name" value="SQR_TypeA_SdhC_like"/>
    <property type="match status" value="1"/>
</dbReference>
<dbReference type="InterPro" id="IPR014314">
    <property type="entry name" value="Succ_DH_cytb556"/>
</dbReference>
<dbReference type="InterPro" id="IPR039023">
    <property type="entry name" value="SdhC_prok"/>
</dbReference>
<evidence type="ECO:0000256" key="3">
    <source>
        <dbReference type="ARBA" id="ARBA00022617"/>
    </source>
</evidence>
<dbReference type="GO" id="GO:0006099">
    <property type="term" value="P:tricarboxylic acid cycle"/>
    <property type="evidence" value="ECO:0007669"/>
    <property type="project" value="InterPro"/>
</dbReference>
<keyword evidence="4 10" id="KW-0812">Transmembrane</keyword>
<dbReference type="NCBIfam" id="TIGR02970">
    <property type="entry name" value="succ_dehyd_cytB"/>
    <property type="match status" value="1"/>
</dbReference>
<evidence type="ECO:0000256" key="9">
    <source>
        <dbReference type="PIRSR" id="PIRSR000178-1"/>
    </source>
</evidence>
<evidence type="ECO:0000313" key="11">
    <source>
        <dbReference type="EMBL" id="AWN22620.1"/>
    </source>
</evidence>
<keyword evidence="12" id="KW-1185">Reference proteome</keyword>
<dbReference type="SUPFAM" id="SSF81343">
    <property type="entry name" value="Fumarate reductase respiratory complex transmembrane subunits"/>
    <property type="match status" value="1"/>
</dbReference>
<feature type="binding site" description="axial binding residue" evidence="9">
    <location>
        <position position="68"/>
    </location>
    <ligand>
        <name>heme</name>
        <dbReference type="ChEBI" id="CHEBI:30413"/>
        <note>ligand shared with second transmembrane subunit</note>
    </ligand>
    <ligandPart>
        <name>Fe</name>
        <dbReference type="ChEBI" id="CHEBI:18248"/>
    </ligandPart>
</feature>
<evidence type="ECO:0000256" key="4">
    <source>
        <dbReference type="ARBA" id="ARBA00022692"/>
    </source>
</evidence>
<dbReference type="Gene3D" id="1.20.1300.10">
    <property type="entry name" value="Fumarate reductase/succinate dehydrogenase, transmembrane subunit"/>
    <property type="match status" value="1"/>
</dbReference>
<evidence type="ECO:0000256" key="8">
    <source>
        <dbReference type="ARBA" id="ARBA00023136"/>
    </source>
</evidence>
<keyword evidence="7 9" id="KW-0408">Iron</keyword>
<dbReference type="InterPro" id="IPR034804">
    <property type="entry name" value="SQR/QFR_C/D"/>
</dbReference>
<dbReference type="RefSeq" id="WP_109825852.1">
    <property type="nucleotide sequence ID" value="NZ_CP029494.1"/>
</dbReference>
<evidence type="ECO:0000256" key="1">
    <source>
        <dbReference type="ARBA" id="ARBA00004370"/>
    </source>
</evidence>
<evidence type="ECO:0000256" key="7">
    <source>
        <dbReference type="ARBA" id="ARBA00023004"/>
    </source>
</evidence>
<evidence type="ECO:0000256" key="6">
    <source>
        <dbReference type="ARBA" id="ARBA00022989"/>
    </source>
</evidence>
<dbReference type="PANTHER" id="PTHR41910">
    <property type="entry name" value="SUCCINATE DEHYDROGENASE 2 MEMBRANE SUBUNIT SDHC"/>
    <property type="match status" value="1"/>
</dbReference>
<gene>
    <name evidence="11" type="primary">sdhC</name>
    <name evidence="11" type="ORF">DKM44_04725</name>
</gene>
<dbReference type="KEGG" id="dez:DKM44_04725"/>
<dbReference type="GO" id="GO:0046872">
    <property type="term" value="F:metal ion binding"/>
    <property type="evidence" value="ECO:0007669"/>
    <property type="project" value="UniProtKB-KW"/>
</dbReference>
<dbReference type="PANTHER" id="PTHR41910:SF1">
    <property type="entry name" value="SUCCINATE DEHYDROGENASE HYDROPHOBIC MEMBRANE ANCHOR SUBUNIT"/>
    <property type="match status" value="1"/>
</dbReference>
<proteinExistence type="inferred from homology"/>
<protein>
    <submittedName>
        <fullName evidence="11">Succinate dehydrogenase, cytochrome b556 subunit</fullName>
    </submittedName>
</protein>
<sequence>MYKGREGQWAFYLHRLSGLAILAYFLLHVISISLFVFGEKAYMAVHGGYDFILFRLGLIAVAAGVMYHAMNGLRIIVMDLTGKGVAYQRQLWYSVLLITVVWTVYVAYMVLPRVAAGV</sequence>
<reference evidence="11 12" key="1">
    <citation type="submission" date="2018-05" db="EMBL/GenBank/DDBJ databases">
        <title>Complete Genome Sequence of Deinococcus sp. strain 17bor-2.</title>
        <authorList>
            <person name="Srinivasan S."/>
        </authorList>
    </citation>
    <scope>NUCLEOTIDE SEQUENCE [LARGE SCALE GENOMIC DNA]</scope>
    <source>
        <strain evidence="11 12">17bor-2</strain>
    </source>
</reference>
<dbReference type="GO" id="GO:0009055">
    <property type="term" value="F:electron transfer activity"/>
    <property type="evidence" value="ECO:0007669"/>
    <property type="project" value="InterPro"/>
</dbReference>
<dbReference type="InterPro" id="IPR000701">
    <property type="entry name" value="SuccDH_FuR_B_TM-su"/>
</dbReference>
<feature type="transmembrane region" description="Helical" evidence="10">
    <location>
        <begin position="91"/>
        <end position="111"/>
    </location>
</feature>
<evidence type="ECO:0000256" key="2">
    <source>
        <dbReference type="ARBA" id="ARBA00007244"/>
    </source>
</evidence>
<dbReference type="Proteomes" id="UP000245368">
    <property type="component" value="Chromosome"/>
</dbReference>
<keyword evidence="6 10" id="KW-1133">Transmembrane helix</keyword>
<dbReference type="AlphaFoldDB" id="A0A2Z3JGZ1"/>
<dbReference type="PIRSF" id="PIRSF000178">
    <property type="entry name" value="SDH_cyt_b560"/>
    <property type="match status" value="1"/>
</dbReference>
<evidence type="ECO:0000256" key="10">
    <source>
        <dbReference type="SAM" id="Phobius"/>
    </source>
</evidence>
<name>A0A2Z3JGZ1_9DEIO</name>
<organism evidence="11 12">
    <name type="scientific">Deinococcus irradiatisoli</name>
    <dbReference type="NCBI Taxonomy" id="2202254"/>
    <lineage>
        <taxon>Bacteria</taxon>
        <taxon>Thermotogati</taxon>
        <taxon>Deinococcota</taxon>
        <taxon>Deinococci</taxon>
        <taxon>Deinococcales</taxon>
        <taxon>Deinococcaceae</taxon>
        <taxon>Deinococcus</taxon>
    </lineage>
</organism>
<dbReference type="GO" id="GO:0016020">
    <property type="term" value="C:membrane"/>
    <property type="evidence" value="ECO:0007669"/>
    <property type="project" value="UniProtKB-SubCell"/>
</dbReference>
<dbReference type="EMBL" id="CP029494">
    <property type="protein sequence ID" value="AWN22620.1"/>
    <property type="molecule type" value="Genomic_DNA"/>
</dbReference>
<dbReference type="Pfam" id="PF01127">
    <property type="entry name" value="Sdh_cyt"/>
    <property type="match status" value="1"/>
</dbReference>
<keyword evidence="8 10" id="KW-0472">Membrane</keyword>
<evidence type="ECO:0000313" key="12">
    <source>
        <dbReference type="Proteomes" id="UP000245368"/>
    </source>
</evidence>
<keyword evidence="5 9" id="KW-0479">Metal-binding</keyword>
<evidence type="ECO:0000256" key="5">
    <source>
        <dbReference type="ARBA" id="ARBA00022723"/>
    </source>
</evidence>
<comment type="subcellular location">
    <subcellularLocation>
        <location evidence="1">Membrane</location>
    </subcellularLocation>
</comment>